<accession>A0ABQ8TM01</accession>
<dbReference type="EMBL" id="JAJSOF020000005">
    <property type="protein sequence ID" value="KAJ4447684.1"/>
    <property type="molecule type" value="Genomic_DNA"/>
</dbReference>
<gene>
    <name evidence="2" type="ORF">ANN_09692</name>
</gene>
<dbReference type="InterPro" id="IPR006580">
    <property type="entry name" value="Znf_TTF"/>
</dbReference>
<evidence type="ECO:0000313" key="3">
    <source>
        <dbReference type="Proteomes" id="UP001148838"/>
    </source>
</evidence>
<organism evidence="2 3">
    <name type="scientific">Periplaneta americana</name>
    <name type="common">American cockroach</name>
    <name type="synonym">Blatta americana</name>
    <dbReference type="NCBI Taxonomy" id="6978"/>
    <lineage>
        <taxon>Eukaryota</taxon>
        <taxon>Metazoa</taxon>
        <taxon>Ecdysozoa</taxon>
        <taxon>Arthropoda</taxon>
        <taxon>Hexapoda</taxon>
        <taxon>Insecta</taxon>
        <taxon>Pterygota</taxon>
        <taxon>Neoptera</taxon>
        <taxon>Polyneoptera</taxon>
        <taxon>Dictyoptera</taxon>
        <taxon>Blattodea</taxon>
        <taxon>Blattoidea</taxon>
        <taxon>Blattidae</taxon>
        <taxon>Blattinae</taxon>
        <taxon>Periplaneta</taxon>
    </lineage>
</organism>
<reference evidence="2 3" key="1">
    <citation type="journal article" date="2022" name="Allergy">
        <title>Genome assembly and annotation of Periplaneta americana reveal a comprehensive cockroach allergen profile.</title>
        <authorList>
            <person name="Wang L."/>
            <person name="Xiong Q."/>
            <person name="Saelim N."/>
            <person name="Wang L."/>
            <person name="Nong W."/>
            <person name="Wan A.T."/>
            <person name="Shi M."/>
            <person name="Liu X."/>
            <person name="Cao Q."/>
            <person name="Hui J.H.L."/>
            <person name="Sookrung N."/>
            <person name="Leung T.F."/>
            <person name="Tungtrongchitr A."/>
            <person name="Tsui S.K.W."/>
        </authorList>
    </citation>
    <scope>NUCLEOTIDE SEQUENCE [LARGE SCALE GENOMIC DNA]</scope>
    <source>
        <strain evidence="2">PWHHKU_190912</strain>
    </source>
</reference>
<dbReference type="PANTHER" id="PTHR45749">
    <property type="match status" value="1"/>
</dbReference>
<sequence>MFVCEFKNMDQCSDLIVYLKSRPFSSLSYEEKCAVKERRPKPHLNIAQRDKHQSRKFQSQWYEQYEWLTASVTTGMMHCYVCLLFGGEGDNKEWSETGIACMKNFHRRARKHQISKKHILNWERYHLLGQLRIEHALSEAARLSSLKHNEMVSRNRRYLGRLIQVICFLGKQELAFRGHDESDQSENKGNYLEILDMLAQEEQFVREKLESISGFKGTSSEIQNELIECATLVVKETIQKELDLAEFVSVQADETLDVSCKSQMSVIFRYCVNDSVQERFLGFFDVSKDKTA</sequence>
<evidence type="ECO:0000313" key="2">
    <source>
        <dbReference type="EMBL" id="KAJ4447684.1"/>
    </source>
</evidence>
<protein>
    <recommendedName>
        <fullName evidence="1">TTF-type domain-containing protein</fullName>
    </recommendedName>
</protein>
<feature type="domain" description="TTF-type" evidence="1">
    <location>
        <begin position="53"/>
        <end position="138"/>
    </location>
</feature>
<name>A0ABQ8TM01_PERAM</name>
<evidence type="ECO:0000259" key="1">
    <source>
        <dbReference type="SMART" id="SM00597"/>
    </source>
</evidence>
<dbReference type="Pfam" id="PF14291">
    <property type="entry name" value="DUF4371"/>
    <property type="match status" value="1"/>
</dbReference>
<comment type="caution">
    <text evidence="2">The sequence shown here is derived from an EMBL/GenBank/DDBJ whole genome shotgun (WGS) entry which is preliminary data.</text>
</comment>
<proteinExistence type="predicted"/>
<dbReference type="InterPro" id="IPR025398">
    <property type="entry name" value="DUF4371"/>
</dbReference>
<keyword evidence="3" id="KW-1185">Reference proteome</keyword>
<dbReference type="SMART" id="SM00597">
    <property type="entry name" value="ZnF_TTF"/>
    <property type="match status" value="1"/>
</dbReference>
<dbReference type="Proteomes" id="UP001148838">
    <property type="component" value="Unassembled WGS sequence"/>
</dbReference>
<dbReference type="PANTHER" id="PTHR45749:SF28">
    <property type="entry name" value="ZINC FINGER MYM-TYPE PROTEIN 1-LIKE-RELATED"/>
    <property type="match status" value="1"/>
</dbReference>